<feature type="signal peptide" evidence="1">
    <location>
        <begin position="1"/>
        <end position="25"/>
    </location>
</feature>
<dbReference type="Proteomes" id="UP000324222">
    <property type="component" value="Unassembled WGS sequence"/>
</dbReference>
<evidence type="ECO:0000313" key="2">
    <source>
        <dbReference type="EMBL" id="MPC73603.1"/>
    </source>
</evidence>
<comment type="caution">
    <text evidence="2">The sequence shown here is derived from an EMBL/GenBank/DDBJ whole genome shotgun (WGS) entry which is preliminary data.</text>
</comment>
<feature type="chain" id="PRO_5022916258" evidence="1">
    <location>
        <begin position="26"/>
        <end position="158"/>
    </location>
</feature>
<sequence>MTNGNWCNALLVFLTILEMRPTSLTSFLTSNPSAYTVTLSSLLGFSDHNLISTSCPISPVLSQDPPRCLLCFASASWGDLRWYYADLPWNDYRFRVRDPSLCVERITEVIVSDFWRLSKNISNNFTFSSFPPLFHPDGTTAITSVFKPELFSQTFAYD</sequence>
<accession>A0A5B7HUE6</accession>
<reference evidence="2 3" key="1">
    <citation type="submission" date="2019-05" db="EMBL/GenBank/DDBJ databases">
        <title>Another draft genome of Portunus trituberculatus and its Hox gene families provides insights of decapod evolution.</title>
        <authorList>
            <person name="Jeong J.-H."/>
            <person name="Song I."/>
            <person name="Kim S."/>
            <person name="Choi T."/>
            <person name="Kim D."/>
            <person name="Ryu S."/>
            <person name="Kim W."/>
        </authorList>
    </citation>
    <scope>NUCLEOTIDE SEQUENCE [LARGE SCALE GENOMIC DNA]</scope>
    <source>
        <tissue evidence="2">Muscle</tissue>
    </source>
</reference>
<gene>
    <name evidence="2" type="ORF">E2C01_067938</name>
</gene>
<organism evidence="2 3">
    <name type="scientific">Portunus trituberculatus</name>
    <name type="common">Swimming crab</name>
    <name type="synonym">Neptunus trituberculatus</name>
    <dbReference type="NCBI Taxonomy" id="210409"/>
    <lineage>
        <taxon>Eukaryota</taxon>
        <taxon>Metazoa</taxon>
        <taxon>Ecdysozoa</taxon>
        <taxon>Arthropoda</taxon>
        <taxon>Crustacea</taxon>
        <taxon>Multicrustacea</taxon>
        <taxon>Malacostraca</taxon>
        <taxon>Eumalacostraca</taxon>
        <taxon>Eucarida</taxon>
        <taxon>Decapoda</taxon>
        <taxon>Pleocyemata</taxon>
        <taxon>Brachyura</taxon>
        <taxon>Eubrachyura</taxon>
        <taxon>Portunoidea</taxon>
        <taxon>Portunidae</taxon>
        <taxon>Portuninae</taxon>
        <taxon>Portunus</taxon>
    </lineage>
</organism>
<protein>
    <submittedName>
        <fullName evidence="2">Uncharacterized protein</fullName>
    </submittedName>
</protein>
<keyword evidence="1" id="KW-0732">Signal</keyword>
<dbReference type="AlphaFoldDB" id="A0A5B7HUE6"/>
<evidence type="ECO:0000313" key="3">
    <source>
        <dbReference type="Proteomes" id="UP000324222"/>
    </source>
</evidence>
<name>A0A5B7HUE6_PORTR</name>
<evidence type="ECO:0000256" key="1">
    <source>
        <dbReference type="SAM" id="SignalP"/>
    </source>
</evidence>
<proteinExistence type="predicted"/>
<dbReference type="EMBL" id="VSRR010037133">
    <property type="protein sequence ID" value="MPC73603.1"/>
    <property type="molecule type" value="Genomic_DNA"/>
</dbReference>
<keyword evidence="3" id="KW-1185">Reference proteome</keyword>